<sequence length="64" mass="7046">MTTSCYGKKSCPIEVVRGMGREIDEFENMAIALCHFLIGIPGSGKSTFAQKWIEADPSYSIRAC</sequence>
<proteinExistence type="predicted"/>
<gene>
    <name evidence="1" type="ORF">IQ235_04995</name>
</gene>
<evidence type="ECO:0000313" key="2">
    <source>
        <dbReference type="Proteomes" id="UP000621799"/>
    </source>
</evidence>
<dbReference type="RefSeq" id="WP_264320407.1">
    <property type="nucleotide sequence ID" value="NZ_JADEXN010000059.1"/>
</dbReference>
<reference evidence="1" key="1">
    <citation type="submission" date="2020-10" db="EMBL/GenBank/DDBJ databases">
        <authorList>
            <person name="Castelo-Branco R."/>
            <person name="Eusebio N."/>
            <person name="Adriana R."/>
            <person name="Vieira A."/>
            <person name="Brugerolle De Fraissinette N."/>
            <person name="Rezende De Castro R."/>
            <person name="Schneider M.P."/>
            <person name="Vasconcelos V."/>
            <person name="Leao P.N."/>
        </authorList>
    </citation>
    <scope>NUCLEOTIDE SEQUENCE</scope>
    <source>
        <strain evidence="1">LEGE 11467</strain>
    </source>
</reference>
<name>A0A928Z7X9_9CYAN</name>
<dbReference type="AlphaFoldDB" id="A0A928Z7X9"/>
<protein>
    <submittedName>
        <fullName evidence="1">Uncharacterized protein</fullName>
    </submittedName>
</protein>
<comment type="caution">
    <text evidence="1">The sequence shown here is derived from an EMBL/GenBank/DDBJ whole genome shotgun (WGS) entry which is preliminary data.</text>
</comment>
<accession>A0A928Z7X9</accession>
<dbReference type="Gene3D" id="3.40.50.300">
    <property type="entry name" value="P-loop containing nucleotide triphosphate hydrolases"/>
    <property type="match status" value="1"/>
</dbReference>
<dbReference type="InterPro" id="IPR027417">
    <property type="entry name" value="P-loop_NTPase"/>
</dbReference>
<evidence type="ECO:0000313" key="1">
    <source>
        <dbReference type="EMBL" id="MBE9040148.1"/>
    </source>
</evidence>
<dbReference type="Proteomes" id="UP000621799">
    <property type="component" value="Unassembled WGS sequence"/>
</dbReference>
<keyword evidence="2" id="KW-1185">Reference proteome</keyword>
<organism evidence="1 2">
    <name type="scientific">Zarconia navalis LEGE 11467</name>
    <dbReference type="NCBI Taxonomy" id="1828826"/>
    <lineage>
        <taxon>Bacteria</taxon>
        <taxon>Bacillati</taxon>
        <taxon>Cyanobacteriota</taxon>
        <taxon>Cyanophyceae</taxon>
        <taxon>Oscillatoriophycideae</taxon>
        <taxon>Oscillatoriales</taxon>
        <taxon>Oscillatoriales incertae sedis</taxon>
        <taxon>Zarconia</taxon>
        <taxon>Zarconia navalis</taxon>
    </lineage>
</organism>
<dbReference type="EMBL" id="JADEXN010000059">
    <property type="protein sequence ID" value="MBE9040148.1"/>
    <property type="molecule type" value="Genomic_DNA"/>
</dbReference>